<dbReference type="GeneID" id="20652552"/>
<feature type="non-terminal residue" evidence="2">
    <location>
        <position position="1"/>
    </location>
</feature>
<accession>G4Z7Q5</accession>
<dbReference type="InParanoid" id="G4Z7Q5"/>
<feature type="transmembrane region" description="Helical" evidence="1">
    <location>
        <begin position="115"/>
        <end position="137"/>
    </location>
</feature>
<dbReference type="EMBL" id="JH159153">
    <property type="protein sequence ID" value="EGZ21809.1"/>
    <property type="molecule type" value="Genomic_DNA"/>
</dbReference>
<dbReference type="AlphaFoldDB" id="G4Z7Q5"/>
<feature type="non-terminal residue" evidence="2">
    <location>
        <position position="281"/>
    </location>
</feature>
<name>G4Z7Q5_PHYSP</name>
<feature type="transmembrane region" description="Helical" evidence="1">
    <location>
        <begin position="45"/>
        <end position="66"/>
    </location>
</feature>
<keyword evidence="1" id="KW-0812">Transmembrane</keyword>
<organism evidence="2 3">
    <name type="scientific">Phytophthora sojae (strain P6497)</name>
    <name type="common">Soybean stem and root rot agent</name>
    <name type="synonym">Phytophthora megasperma f. sp. glycines</name>
    <dbReference type="NCBI Taxonomy" id="1094619"/>
    <lineage>
        <taxon>Eukaryota</taxon>
        <taxon>Sar</taxon>
        <taxon>Stramenopiles</taxon>
        <taxon>Oomycota</taxon>
        <taxon>Peronosporomycetes</taxon>
        <taxon>Peronosporales</taxon>
        <taxon>Peronosporaceae</taxon>
        <taxon>Phytophthora</taxon>
    </lineage>
</organism>
<dbReference type="Proteomes" id="UP000002640">
    <property type="component" value="Unassembled WGS sequence"/>
</dbReference>
<keyword evidence="1" id="KW-0472">Membrane</keyword>
<keyword evidence="1" id="KW-1133">Transmembrane helix</keyword>
<dbReference type="RefSeq" id="XP_009524526.1">
    <property type="nucleotide sequence ID" value="XM_009526231.1"/>
</dbReference>
<protein>
    <submittedName>
        <fullName evidence="2">Uncharacterized protein</fullName>
    </submittedName>
</protein>
<feature type="transmembrane region" description="Helical" evidence="1">
    <location>
        <begin position="78"/>
        <end position="94"/>
    </location>
</feature>
<evidence type="ECO:0000256" key="1">
    <source>
        <dbReference type="SAM" id="Phobius"/>
    </source>
</evidence>
<feature type="transmembrane region" description="Helical" evidence="1">
    <location>
        <begin position="143"/>
        <end position="164"/>
    </location>
</feature>
<evidence type="ECO:0000313" key="3">
    <source>
        <dbReference type="Proteomes" id="UP000002640"/>
    </source>
</evidence>
<evidence type="ECO:0000313" key="2">
    <source>
        <dbReference type="EMBL" id="EGZ21809.1"/>
    </source>
</evidence>
<reference evidence="2 3" key="1">
    <citation type="journal article" date="2006" name="Science">
        <title>Phytophthora genome sequences uncover evolutionary origins and mechanisms of pathogenesis.</title>
        <authorList>
            <person name="Tyler B.M."/>
            <person name="Tripathy S."/>
            <person name="Zhang X."/>
            <person name="Dehal P."/>
            <person name="Jiang R.H."/>
            <person name="Aerts A."/>
            <person name="Arredondo F.D."/>
            <person name="Baxter L."/>
            <person name="Bensasson D."/>
            <person name="Beynon J.L."/>
            <person name="Chapman J."/>
            <person name="Damasceno C.M."/>
            <person name="Dorrance A.E."/>
            <person name="Dou D."/>
            <person name="Dickerman A.W."/>
            <person name="Dubchak I.L."/>
            <person name="Garbelotto M."/>
            <person name="Gijzen M."/>
            <person name="Gordon S.G."/>
            <person name="Govers F."/>
            <person name="Grunwald N.J."/>
            <person name="Huang W."/>
            <person name="Ivors K.L."/>
            <person name="Jones R.W."/>
            <person name="Kamoun S."/>
            <person name="Krampis K."/>
            <person name="Lamour K.H."/>
            <person name="Lee M.K."/>
            <person name="McDonald W.H."/>
            <person name="Medina M."/>
            <person name="Meijer H.J."/>
            <person name="Nordberg E.K."/>
            <person name="Maclean D.J."/>
            <person name="Ospina-Giraldo M.D."/>
            <person name="Morris P.F."/>
            <person name="Phuntumart V."/>
            <person name="Putnam N.H."/>
            <person name="Rash S."/>
            <person name="Rose J.K."/>
            <person name="Sakihama Y."/>
            <person name="Salamov A.A."/>
            <person name="Savidor A."/>
            <person name="Scheuring C.F."/>
            <person name="Smith B.M."/>
            <person name="Sobral B.W."/>
            <person name="Terry A."/>
            <person name="Torto-Alalibo T.A."/>
            <person name="Win J."/>
            <person name="Xu Z."/>
            <person name="Zhang H."/>
            <person name="Grigoriev I.V."/>
            <person name="Rokhsar D.S."/>
            <person name="Boore J.L."/>
        </authorList>
    </citation>
    <scope>NUCLEOTIDE SEQUENCE [LARGE SCALE GENOMIC DNA]</scope>
    <source>
        <strain evidence="2 3">P6497</strain>
    </source>
</reference>
<sequence>LKMRFLLARVADMWEATQVELCGVYSVERVREVIQYSERISMFRALAVMALMPWPCVIITLLADAISLPPPVQETNGSYQFAIRTLFIYWISTVRRRALQFRRTVPSVGLSNARVMANAVLTAVLSFGALYVVTVAVGFPVPFTFITTSPAWVTFMLVPLASFIRKARSDPEVWLQIVNTLKTWVVQECLVLIYPTYFYIFTTLPANAKSPFTVLLPIIKKFMRNIMACTVIHLNDKIPEVVLMNVEVFNALFMSYCLQNSPSISTTLGLLEIDGAQMLVS</sequence>
<keyword evidence="3" id="KW-1185">Reference proteome</keyword>
<proteinExistence type="predicted"/>
<gene>
    <name evidence="2" type="ORF">PHYSODRAFT_437219</name>
</gene>
<dbReference type="KEGG" id="psoj:PHYSODRAFT_437219"/>